<feature type="domain" description="Transposase IS200-like" evidence="1">
    <location>
        <begin position="27"/>
        <end position="141"/>
    </location>
</feature>
<dbReference type="EMBL" id="RJUF01000179">
    <property type="protein sequence ID" value="MCP9764996.1"/>
    <property type="molecule type" value="Genomic_DNA"/>
</dbReference>
<evidence type="ECO:0000313" key="3">
    <source>
        <dbReference type="Proteomes" id="UP001204144"/>
    </source>
</evidence>
<accession>A0AAE3H6L5</accession>
<gene>
    <name evidence="2" type="primary">tnpA</name>
    <name evidence="2" type="ORF">EGI31_18840</name>
</gene>
<name>A0AAE3H6L5_9BACT</name>
<dbReference type="InterPro" id="IPR036515">
    <property type="entry name" value="Transposase_17_sf"/>
</dbReference>
<proteinExistence type="predicted"/>
<dbReference type="SMART" id="SM01321">
    <property type="entry name" value="Y1_Tnp"/>
    <property type="match status" value="1"/>
</dbReference>
<dbReference type="AlphaFoldDB" id="A0AAE3H6L5"/>
<organism evidence="2 3">
    <name type="scientific">Lacihabitans soyangensis</name>
    <dbReference type="NCBI Taxonomy" id="869394"/>
    <lineage>
        <taxon>Bacteria</taxon>
        <taxon>Pseudomonadati</taxon>
        <taxon>Bacteroidota</taxon>
        <taxon>Cytophagia</taxon>
        <taxon>Cytophagales</taxon>
        <taxon>Leadbetterellaceae</taxon>
        <taxon>Lacihabitans</taxon>
    </lineage>
</organism>
<dbReference type="InterPro" id="IPR002686">
    <property type="entry name" value="Transposase_17"/>
</dbReference>
<dbReference type="GO" id="GO:0003677">
    <property type="term" value="F:DNA binding"/>
    <property type="evidence" value="ECO:0007669"/>
    <property type="project" value="InterPro"/>
</dbReference>
<dbReference type="SUPFAM" id="SSF143422">
    <property type="entry name" value="Transposase IS200-like"/>
    <property type="match status" value="1"/>
</dbReference>
<comment type="caution">
    <text evidence="2">The sequence shown here is derived from an EMBL/GenBank/DDBJ whole genome shotgun (WGS) entry which is preliminary data.</text>
</comment>
<evidence type="ECO:0000259" key="1">
    <source>
        <dbReference type="SMART" id="SM01321"/>
    </source>
</evidence>
<sequence length="181" mass="21946">MFFHLLKIHKILYFWISKNIIYMADTYSRVYLHIVFAVKNRKALLDKLWRNELFAYMASSLNNRGHFSLAVNGYNDHVHLFFDYNCKELISDLVREIKKSSNEFINTNGFCSVKFEWQNGYGVFSNGYREKDIIIKYIINQEKHHSKRSFKDEYFSLLNTYEVEYKNEYVFEFFDEIDLKN</sequence>
<dbReference type="NCBIfam" id="NF033573">
    <property type="entry name" value="transpos_IS200"/>
    <property type="match status" value="1"/>
</dbReference>
<reference evidence="2 3" key="1">
    <citation type="submission" date="2018-11" db="EMBL/GenBank/DDBJ databases">
        <title>Novel bacteria species description.</title>
        <authorList>
            <person name="Han J.-H."/>
        </authorList>
    </citation>
    <scope>NUCLEOTIDE SEQUENCE [LARGE SCALE GENOMIC DNA]</scope>
    <source>
        <strain evidence="2 3">KCTC23259</strain>
    </source>
</reference>
<dbReference type="Gene3D" id="3.30.70.1290">
    <property type="entry name" value="Transposase IS200-like"/>
    <property type="match status" value="1"/>
</dbReference>
<protein>
    <submittedName>
        <fullName evidence="2">IS200/IS605 family transposase</fullName>
    </submittedName>
</protein>
<dbReference type="Proteomes" id="UP001204144">
    <property type="component" value="Unassembled WGS sequence"/>
</dbReference>
<dbReference type="PANTHER" id="PTHR33360:SF2">
    <property type="entry name" value="TRANSPOSASE FOR INSERTION SEQUENCE ELEMENT IS200"/>
    <property type="match status" value="1"/>
</dbReference>
<dbReference type="GO" id="GO:0004803">
    <property type="term" value="F:transposase activity"/>
    <property type="evidence" value="ECO:0007669"/>
    <property type="project" value="InterPro"/>
</dbReference>
<dbReference type="Pfam" id="PF01797">
    <property type="entry name" value="Y1_Tnp"/>
    <property type="match status" value="1"/>
</dbReference>
<keyword evidence="3" id="KW-1185">Reference proteome</keyword>
<dbReference type="PANTHER" id="PTHR33360">
    <property type="entry name" value="TRANSPOSASE FOR INSERTION SEQUENCE ELEMENT IS200"/>
    <property type="match status" value="1"/>
</dbReference>
<dbReference type="GO" id="GO:0006313">
    <property type="term" value="P:DNA transposition"/>
    <property type="evidence" value="ECO:0007669"/>
    <property type="project" value="InterPro"/>
</dbReference>
<evidence type="ECO:0000313" key="2">
    <source>
        <dbReference type="EMBL" id="MCP9764996.1"/>
    </source>
</evidence>